<accession>A0A7S2WJN8</accession>
<evidence type="ECO:0000313" key="2">
    <source>
        <dbReference type="EMBL" id="CAD9691928.1"/>
    </source>
</evidence>
<feature type="transmembrane region" description="Helical" evidence="1">
    <location>
        <begin position="187"/>
        <end position="209"/>
    </location>
</feature>
<evidence type="ECO:0000256" key="1">
    <source>
        <dbReference type="SAM" id="Phobius"/>
    </source>
</evidence>
<feature type="transmembrane region" description="Helical" evidence="1">
    <location>
        <begin position="221"/>
        <end position="244"/>
    </location>
</feature>
<protein>
    <submittedName>
        <fullName evidence="2">Uncharacterized protein</fullName>
    </submittedName>
</protein>
<keyword evidence="1" id="KW-0812">Transmembrane</keyword>
<feature type="transmembrane region" description="Helical" evidence="1">
    <location>
        <begin position="117"/>
        <end position="138"/>
    </location>
</feature>
<organism evidence="2">
    <name type="scientific">Mucochytrium quahogii</name>
    <dbReference type="NCBI Taxonomy" id="96639"/>
    <lineage>
        <taxon>Eukaryota</taxon>
        <taxon>Sar</taxon>
        <taxon>Stramenopiles</taxon>
        <taxon>Bigyra</taxon>
        <taxon>Labyrinthulomycetes</taxon>
        <taxon>Thraustochytrida</taxon>
        <taxon>Thraustochytriidae</taxon>
        <taxon>Mucochytrium</taxon>
    </lineage>
</organism>
<keyword evidence="1" id="KW-0472">Membrane</keyword>
<reference evidence="2" key="1">
    <citation type="submission" date="2021-01" db="EMBL/GenBank/DDBJ databases">
        <authorList>
            <person name="Corre E."/>
            <person name="Pelletier E."/>
            <person name="Niang G."/>
            <person name="Scheremetjew M."/>
            <person name="Finn R."/>
            <person name="Kale V."/>
            <person name="Holt S."/>
            <person name="Cochrane G."/>
            <person name="Meng A."/>
            <person name="Brown T."/>
            <person name="Cohen L."/>
        </authorList>
    </citation>
    <scope>NUCLEOTIDE SEQUENCE</scope>
    <source>
        <strain evidence="2">NY070348D</strain>
    </source>
</reference>
<proteinExistence type="predicted"/>
<gene>
    <name evidence="2" type="ORF">QSP1433_LOCUS11155</name>
</gene>
<dbReference type="AlphaFoldDB" id="A0A7S2WJN8"/>
<keyword evidence="1" id="KW-1133">Transmembrane helix</keyword>
<dbReference type="EMBL" id="HBHK01017599">
    <property type="protein sequence ID" value="CAD9691928.1"/>
    <property type="molecule type" value="Transcribed_RNA"/>
</dbReference>
<sequence length="454" mass="51154">MCALYSPLVEAEAIPPCGFPPKWSLMKEFVALCILMGAGTLTFAIKMPSAGSALGDFIRVGILQVAAYIAVSSVFLERSNPFGSRYGNNRELAKLLVIQPILFVVVLQHTFPGANDWVYAFGMFVGTHFVFLDNFTLLQSFGCKVVQPTRWNSMTFEESCVGAGIIAALIALIVLHVQYFTSSPAQTLISIGAVYLVALVSLTLGHLYFSKTHSFHSHHYFNFMMILPLTRFPFTGAIIAQSFVLGSIVEGIACWGMDPLFHDPLSKGTCFATQFWTSLIPCLSPDRKRWLVILDDLDFLFSVSLNRIVETFQVDQHDVFLRNIRERITRDQALLQNASTPPTLQRSRKVIEYARRLEQGEYLPLLAFFEVVVFGLSTGSDDLRRMAPSLLGLDEELSTKLRLFAFENVGTTSRKYNIQRKHQIKELLLSLDSDQEQELHQLKCELIMHVFQEQ</sequence>
<feature type="transmembrane region" description="Helical" evidence="1">
    <location>
        <begin position="57"/>
        <end position="76"/>
    </location>
</feature>
<feature type="transmembrane region" description="Helical" evidence="1">
    <location>
        <begin position="29"/>
        <end position="45"/>
    </location>
</feature>
<feature type="transmembrane region" description="Helical" evidence="1">
    <location>
        <begin position="159"/>
        <end position="181"/>
    </location>
</feature>
<name>A0A7S2WJN8_9STRA</name>